<sequence length="68" mass="7753">MALFKPAYFQHYFETLPLLCLFDAAEGWEKQSKPAYRAPQNWDSCCARWHFGGQLAACPPSLLQAPYA</sequence>
<comment type="caution">
    <text evidence="1">The sequence shown here is derived from an EMBL/GenBank/DDBJ whole genome shotgun (WGS) entry which is preliminary data.</text>
</comment>
<dbReference type="AlphaFoldDB" id="D0WCF0"/>
<dbReference type="EMBL" id="ACEQ02000032">
    <property type="protein sequence ID" value="EEZ74714.1"/>
    <property type="molecule type" value="Genomic_DNA"/>
</dbReference>
<organism evidence="1 2">
    <name type="scientific">Neisseria lactamica ATCC 23970</name>
    <dbReference type="NCBI Taxonomy" id="546265"/>
    <lineage>
        <taxon>Bacteria</taxon>
        <taxon>Pseudomonadati</taxon>
        <taxon>Pseudomonadota</taxon>
        <taxon>Betaproteobacteria</taxon>
        <taxon>Neisseriales</taxon>
        <taxon>Neisseriaceae</taxon>
        <taxon>Neisseria</taxon>
    </lineage>
</organism>
<accession>D0WCF0</accession>
<evidence type="ECO:0000313" key="2">
    <source>
        <dbReference type="Proteomes" id="UP000003843"/>
    </source>
</evidence>
<gene>
    <name evidence="1" type="ORF">NEILACOT_05231</name>
</gene>
<name>D0WCF0_NEILA</name>
<protein>
    <submittedName>
        <fullName evidence="1">Uncharacterized protein</fullName>
    </submittedName>
</protein>
<proteinExistence type="predicted"/>
<reference evidence="1 2" key="1">
    <citation type="submission" date="2009-10" db="EMBL/GenBank/DDBJ databases">
        <authorList>
            <person name="Weinstock G."/>
            <person name="Sodergren E."/>
            <person name="Clifton S."/>
            <person name="Fulton L."/>
            <person name="Fulton B."/>
            <person name="Courtney L."/>
            <person name="Fronick C."/>
            <person name="Harrison M."/>
            <person name="Strong C."/>
            <person name="Farmer C."/>
            <person name="Delahaunty K."/>
            <person name="Markovic C."/>
            <person name="Hall O."/>
            <person name="Minx P."/>
            <person name="Tomlinson C."/>
            <person name="Mitreva M."/>
            <person name="Nelson J."/>
            <person name="Hou S."/>
            <person name="Wollam A."/>
            <person name="Pepin K.H."/>
            <person name="Johnson M."/>
            <person name="Bhonagiri V."/>
            <person name="Nash W.E."/>
            <person name="Warren W."/>
            <person name="Chinwalla A."/>
            <person name="Mardis E.R."/>
            <person name="Wilson R.K."/>
        </authorList>
    </citation>
    <scope>NUCLEOTIDE SEQUENCE [LARGE SCALE GENOMIC DNA]</scope>
    <source>
        <strain evidence="1 2">ATCC 23970</strain>
    </source>
</reference>
<dbReference type="RefSeq" id="WP_003710953.1">
    <property type="nucleotide sequence ID" value="NZ_KN046803.1"/>
</dbReference>
<dbReference type="Proteomes" id="UP000003843">
    <property type="component" value="Unassembled WGS sequence"/>
</dbReference>
<evidence type="ECO:0000313" key="1">
    <source>
        <dbReference type="EMBL" id="EEZ74714.1"/>
    </source>
</evidence>